<dbReference type="Proteomes" id="UP000272942">
    <property type="component" value="Unassembled WGS sequence"/>
</dbReference>
<evidence type="ECO:0000256" key="3">
    <source>
        <dbReference type="ARBA" id="ARBA00022794"/>
    </source>
</evidence>
<dbReference type="PANTHER" id="PTHR12968">
    <property type="entry name" value="B9 DOMAIN-CONTAINING"/>
    <property type="match status" value="1"/>
</dbReference>
<dbReference type="InterPro" id="IPR010796">
    <property type="entry name" value="C2_B9-type_dom"/>
</dbReference>
<organism evidence="10">
    <name type="scientific">Echinostoma caproni</name>
    <dbReference type="NCBI Taxonomy" id="27848"/>
    <lineage>
        <taxon>Eukaryota</taxon>
        <taxon>Metazoa</taxon>
        <taxon>Spiralia</taxon>
        <taxon>Lophotrochozoa</taxon>
        <taxon>Platyhelminthes</taxon>
        <taxon>Trematoda</taxon>
        <taxon>Digenea</taxon>
        <taxon>Plagiorchiida</taxon>
        <taxon>Echinostomata</taxon>
        <taxon>Echinostomatoidea</taxon>
        <taxon>Echinostomatidae</taxon>
        <taxon>Echinostoma</taxon>
    </lineage>
</organism>
<dbReference type="GO" id="GO:0036038">
    <property type="term" value="C:MKS complex"/>
    <property type="evidence" value="ECO:0007669"/>
    <property type="project" value="TreeGrafter"/>
</dbReference>
<dbReference type="Pfam" id="PF07162">
    <property type="entry name" value="B9-C2"/>
    <property type="match status" value="1"/>
</dbReference>
<reference evidence="10" key="1">
    <citation type="submission" date="2016-06" db="UniProtKB">
        <authorList>
            <consortium name="WormBaseParasite"/>
        </authorList>
    </citation>
    <scope>IDENTIFICATION</scope>
</reference>
<evidence type="ECO:0000256" key="7">
    <source>
        <dbReference type="ARBA" id="ARBA00039274"/>
    </source>
</evidence>
<dbReference type="AlphaFoldDB" id="A0A183AGU7"/>
<reference evidence="8 9" key="2">
    <citation type="submission" date="2018-11" db="EMBL/GenBank/DDBJ databases">
        <authorList>
            <consortium name="Pathogen Informatics"/>
        </authorList>
    </citation>
    <scope>NUCLEOTIDE SEQUENCE [LARGE SCALE GENOMIC DNA]</scope>
    <source>
        <strain evidence="8 9">Egypt</strain>
    </source>
</reference>
<evidence type="ECO:0000313" key="10">
    <source>
        <dbReference type="WBParaSite" id="ECPE_0000619501-mRNA-1"/>
    </source>
</evidence>
<dbReference type="WBParaSite" id="ECPE_0000619501-mRNA-1">
    <property type="protein sequence ID" value="ECPE_0000619501-mRNA-1"/>
    <property type="gene ID" value="ECPE_0000619501"/>
</dbReference>
<evidence type="ECO:0000256" key="6">
    <source>
        <dbReference type="ARBA" id="ARBA00038411"/>
    </source>
</evidence>
<comment type="subcellular location">
    <subcellularLocation>
        <location evidence="1">Cytoplasm</location>
        <location evidence="1">Cytoskeleton</location>
        <location evidence="1">Cilium basal body</location>
    </subcellularLocation>
</comment>
<evidence type="ECO:0000313" key="8">
    <source>
        <dbReference type="EMBL" id="VDP77622.1"/>
    </source>
</evidence>
<evidence type="ECO:0000256" key="1">
    <source>
        <dbReference type="ARBA" id="ARBA00004120"/>
    </source>
</evidence>
<evidence type="ECO:0000256" key="5">
    <source>
        <dbReference type="ARBA" id="ARBA00023273"/>
    </source>
</evidence>
<sequence length="106" mass="11772">MFEEGENINMFSGHKRRIPMFVPQSSSVLMQLNAWLSGKRPEFVNPRVVASGDGREVTRVQTQGFVDVIFNVATKNLHNLGYRVGSKSDGTADDLLMMVGNDSLNL</sequence>
<keyword evidence="2" id="KW-0963">Cytoplasm</keyword>
<gene>
    <name evidence="8" type="ORF">ECPE_LOCUS6182</name>
</gene>
<dbReference type="OrthoDB" id="431939at2759"/>
<proteinExistence type="inferred from homology"/>
<name>A0A183AGU7_9TREM</name>
<dbReference type="PANTHER" id="PTHR12968:SF1">
    <property type="entry name" value="B9 DOMAIN-CONTAINING PROTEIN 1"/>
    <property type="match status" value="1"/>
</dbReference>
<keyword evidence="3" id="KW-0970">Cilium biogenesis/degradation</keyword>
<accession>A0A183AGU7</accession>
<keyword evidence="4" id="KW-0206">Cytoskeleton</keyword>
<keyword evidence="9" id="KW-1185">Reference proteome</keyword>
<evidence type="ECO:0000256" key="2">
    <source>
        <dbReference type="ARBA" id="ARBA00022490"/>
    </source>
</evidence>
<dbReference type="EMBL" id="UZAN01043134">
    <property type="protein sequence ID" value="VDP77622.1"/>
    <property type="molecule type" value="Genomic_DNA"/>
</dbReference>
<protein>
    <recommendedName>
        <fullName evidence="7">B9 domain-containing protein 1</fullName>
    </recommendedName>
</protein>
<comment type="similarity">
    <text evidence="6">Belongs to the B9D family.</text>
</comment>
<dbReference type="GO" id="GO:0060271">
    <property type="term" value="P:cilium assembly"/>
    <property type="evidence" value="ECO:0007669"/>
    <property type="project" value="TreeGrafter"/>
</dbReference>
<keyword evidence="5" id="KW-0966">Cell projection</keyword>
<evidence type="ECO:0000256" key="4">
    <source>
        <dbReference type="ARBA" id="ARBA00023212"/>
    </source>
</evidence>
<evidence type="ECO:0000313" key="9">
    <source>
        <dbReference type="Proteomes" id="UP000272942"/>
    </source>
</evidence>